<evidence type="ECO:0000313" key="3">
    <source>
        <dbReference type="Proteomes" id="UP000095767"/>
    </source>
</evidence>
<dbReference type="EMBL" id="LWDX02018985">
    <property type="protein sequence ID" value="OEL33362.1"/>
    <property type="molecule type" value="Genomic_DNA"/>
</dbReference>
<feature type="region of interest" description="Disordered" evidence="1">
    <location>
        <begin position="28"/>
        <end position="50"/>
    </location>
</feature>
<organism evidence="2 3">
    <name type="scientific">Dichanthelium oligosanthes</name>
    <dbReference type="NCBI Taxonomy" id="888268"/>
    <lineage>
        <taxon>Eukaryota</taxon>
        <taxon>Viridiplantae</taxon>
        <taxon>Streptophyta</taxon>
        <taxon>Embryophyta</taxon>
        <taxon>Tracheophyta</taxon>
        <taxon>Spermatophyta</taxon>
        <taxon>Magnoliopsida</taxon>
        <taxon>Liliopsida</taxon>
        <taxon>Poales</taxon>
        <taxon>Poaceae</taxon>
        <taxon>PACMAD clade</taxon>
        <taxon>Panicoideae</taxon>
        <taxon>Panicodae</taxon>
        <taxon>Paniceae</taxon>
        <taxon>Dichantheliinae</taxon>
        <taxon>Dichanthelium</taxon>
    </lineage>
</organism>
<proteinExistence type="predicted"/>
<protein>
    <submittedName>
        <fullName evidence="2">Uncharacterized protein</fullName>
    </submittedName>
</protein>
<reference evidence="2 3" key="1">
    <citation type="submission" date="2016-09" db="EMBL/GenBank/DDBJ databases">
        <title>The draft genome of Dichanthelium oligosanthes: A C3 panicoid grass species.</title>
        <authorList>
            <person name="Studer A.J."/>
            <person name="Schnable J.C."/>
            <person name="Brutnell T.P."/>
        </authorList>
    </citation>
    <scope>NUCLEOTIDE SEQUENCE [LARGE SCALE GENOMIC DNA]</scope>
    <source>
        <strain evidence="3">cv. Kellogg 1175</strain>
        <tissue evidence="2">Leaf</tissue>
    </source>
</reference>
<evidence type="ECO:0000256" key="1">
    <source>
        <dbReference type="SAM" id="MobiDB-lite"/>
    </source>
</evidence>
<evidence type="ECO:0000313" key="2">
    <source>
        <dbReference type="EMBL" id="OEL33362.1"/>
    </source>
</evidence>
<accession>A0A1E5W7K0</accession>
<keyword evidence="3" id="KW-1185">Reference proteome</keyword>
<name>A0A1E5W7K0_9POAL</name>
<sequence>LLDFNNLVPSMERAQCKVVPAVVVNGVTANAPNQTGSTPLGGSRSEEARL</sequence>
<dbReference type="AlphaFoldDB" id="A0A1E5W7K0"/>
<dbReference type="Proteomes" id="UP000095767">
    <property type="component" value="Unassembled WGS sequence"/>
</dbReference>
<gene>
    <name evidence="2" type="ORF">BAE44_0005621</name>
</gene>
<feature type="non-terminal residue" evidence="2">
    <location>
        <position position="1"/>
    </location>
</feature>
<comment type="caution">
    <text evidence="2">The sequence shown here is derived from an EMBL/GenBank/DDBJ whole genome shotgun (WGS) entry which is preliminary data.</text>
</comment>